<comment type="caution">
    <text evidence="7">The sequence shown here is derived from an EMBL/GenBank/DDBJ whole genome shotgun (WGS) entry which is preliminary data.</text>
</comment>
<organism evidence="7 8">
    <name type="scientific">Desmophyllum pertusum</name>
    <dbReference type="NCBI Taxonomy" id="174260"/>
    <lineage>
        <taxon>Eukaryota</taxon>
        <taxon>Metazoa</taxon>
        <taxon>Cnidaria</taxon>
        <taxon>Anthozoa</taxon>
        <taxon>Hexacorallia</taxon>
        <taxon>Scleractinia</taxon>
        <taxon>Caryophylliina</taxon>
        <taxon>Caryophylliidae</taxon>
        <taxon>Desmophyllum</taxon>
    </lineage>
</organism>
<feature type="chain" id="PRO_5040870282" evidence="6">
    <location>
        <begin position="21"/>
        <end position="186"/>
    </location>
</feature>
<dbReference type="EMBL" id="MU825879">
    <property type="protein sequence ID" value="KAJ7385807.1"/>
    <property type="molecule type" value="Genomic_DNA"/>
</dbReference>
<dbReference type="Proteomes" id="UP001163046">
    <property type="component" value="Unassembled WGS sequence"/>
</dbReference>
<protein>
    <submittedName>
        <fullName evidence="7">A disintegrin and metalloproteinase with thrombospondin motif 14</fullName>
        <ecNumber evidence="7">3.4.24.14</ecNumber>
    </submittedName>
</protein>
<sequence length="186" mass="20943">MNLLLTTHCLIALTVTLVQSSSLEGFRNDVEMERMYRSFLEEENLSDEPGECEVKFKKVGCYKEDGEARALSEEIFNDRKNIDWKAGKWEQFLKRLACRCAKESGEKGYSHFGLQFYGECWSDPQADKRFDRYGKANGCIGFQYKKCDDEDLDNNECVGGGNKNYVYQIVGEGGGSGSGSGFGPAR</sequence>
<dbReference type="GO" id="GO:0016020">
    <property type="term" value="C:membrane"/>
    <property type="evidence" value="ECO:0007669"/>
    <property type="project" value="UniProtKB-SubCell"/>
</dbReference>
<keyword evidence="2" id="KW-0812">Transmembrane</keyword>
<keyword evidence="4" id="KW-1133">Transmembrane helix</keyword>
<accession>A0A9W9ZPY7</accession>
<feature type="signal peptide" evidence="6">
    <location>
        <begin position="1"/>
        <end position="20"/>
    </location>
</feature>
<keyword evidence="5" id="KW-0472">Membrane</keyword>
<dbReference type="EC" id="3.4.24.14" evidence="7"/>
<gene>
    <name evidence="7" type="primary">ADAMTS14_1</name>
    <name evidence="7" type="ORF">OS493_013841</name>
</gene>
<evidence type="ECO:0000313" key="8">
    <source>
        <dbReference type="Proteomes" id="UP001163046"/>
    </source>
</evidence>
<proteinExistence type="predicted"/>
<keyword evidence="7" id="KW-0378">Hydrolase</keyword>
<reference evidence="7" key="1">
    <citation type="submission" date="2023-01" db="EMBL/GenBank/DDBJ databases">
        <title>Genome assembly of the deep-sea coral Lophelia pertusa.</title>
        <authorList>
            <person name="Herrera S."/>
            <person name="Cordes E."/>
        </authorList>
    </citation>
    <scope>NUCLEOTIDE SEQUENCE</scope>
    <source>
        <strain evidence="7">USNM1676648</strain>
        <tissue evidence="7">Polyp</tissue>
    </source>
</reference>
<evidence type="ECO:0000313" key="7">
    <source>
        <dbReference type="EMBL" id="KAJ7385807.1"/>
    </source>
</evidence>
<evidence type="ECO:0000256" key="2">
    <source>
        <dbReference type="ARBA" id="ARBA00022692"/>
    </source>
</evidence>
<evidence type="ECO:0000256" key="3">
    <source>
        <dbReference type="ARBA" id="ARBA00022729"/>
    </source>
</evidence>
<evidence type="ECO:0000256" key="1">
    <source>
        <dbReference type="ARBA" id="ARBA00004167"/>
    </source>
</evidence>
<dbReference type="GO" id="GO:0004222">
    <property type="term" value="F:metalloendopeptidase activity"/>
    <property type="evidence" value="ECO:0007669"/>
    <property type="project" value="UniProtKB-EC"/>
</dbReference>
<dbReference type="PANTHER" id="PTHR16059">
    <property type="entry name" value="ANTHRAX TOXIN RECEPTOR"/>
    <property type="match status" value="1"/>
</dbReference>
<keyword evidence="3 6" id="KW-0732">Signal</keyword>
<comment type="subcellular location">
    <subcellularLocation>
        <location evidence="1">Membrane</location>
        <topology evidence="1">Single-pass membrane protein</topology>
    </subcellularLocation>
</comment>
<dbReference type="AlphaFoldDB" id="A0A9W9ZPY7"/>
<evidence type="ECO:0000256" key="6">
    <source>
        <dbReference type="SAM" id="SignalP"/>
    </source>
</evidence>
<name>A0A9W9ZPY7_9CNID</name>
<keyword evidence="8" id="KW-1185">Reference proteome</keyword>
<dbReference type="OrthoDB" id="5946905at2759"/>
<dbReference type="PANTHER" id="PTHR16059:SF25">
    <property type="entry name" value="LYSOZYME"/>
    <property type="match status" value="1"/>
</dbReference>
<evidence type="ECO:0000256" key="5">
    <source>
        <dbReference type="ARBA" id="ARBA00023136"/>
    </source>
</evidence>
<evidence type="ECO:0000256" key="4">
    <source>
        <dbReference type="ARBA" id="ARBA00022989"/>
    </source>
</evidence>